<keyword evidence="2" id="KW-0540">Nuclease</keyword>
<evidence type="ECO:0000256" key="2">
    <source>
        <dbReference type="ARBA" id="ARBA00022722"/>
    </source>
</evidence>
<reference evidence="5 6" key="1">
    <citation type="submission" date="2023-10" db="EMBL/GenBank/DDBJ databases">
        <title>Whole Genome based description of the genera Actinobaculum and Actinotignum reveals a complex phylogenetic relationship within the species included in the genus Actinotignum.</title>
        <authorList>
            <person name="Jensen C.S."/>
            <person name="Dargis R."/>
            <person name="Kemp M."/>
            <person name="Christensen J.J."/>
        </authorList>
    </citation>
    <scope>NUCLEOTIDE SEQUENCE [LARGE SCALE GENOMIC DNA]</scope>
    <source>
        <strain evidence="5 6">SLA_B974</strain>
    </source>
</reference>
<name>A0ABU5G511_9ACTO</name>
<dbReference type="InterPro" id="IPR014883">
    <property type="entry name" value="VRR_NUC"/>
</dbReference>
<accession>A0ABU5G511</accession>
<dbReference type="SMART" id="SM00990">
    <property type="entry name" value="VRR_NUC"/>
    <property type="match status" value="1"/>
</dbReference>
<dbReference type="EMBL" id="JAWNGA010000001">
    <property type="protein sequence ID" value="MDY5132257.1"/>
    <property type="molecule type" value="Genomic_DNA"/>
</dbReference>
<keyword evidence="6" id="KW-1185">Reference proteome</keyword>
<feature type="domain" description="VRR-NUC" evidence="4">
    <location>
        <begin position="1"/>
        <end position="81"/>
    </location>
</feature>
<evidence type="ECO:0000313" key="5">
    <source>
        <dbReference type="EMBL" id="MDY5132257.1"/>
    </source>
</evidence>
<gene>
    <name evidence="5" type="ORF">R6G86_00675</name>
</gene>
<keyword evidence="3" id="KW-0378">Hydrolase</keyword>
<comment type="caution">
    <text evidence="5">The sequence shown here is derived from an EMBL/GenBank/DDBJ whole genome shotgun (WGS) entry which is preliminary data.</text>
</comment>
<protein>
    <submittedName>
        <fullName evidence="5">VRR-NUC domain-containing protein</fullName>
    </submittedName>
</protein>
<dbReference type="Proteomes" id="UP001275049">
    <property type="component" value="Unassembled WGS sequence"/>
</dbReference>
<sequence length="96" mass="10658">MRESAIEKALIRAVQQAGGVCWKWVSPGINGVPDRTIVLPGGRVAFVETKTPTGKLTAIQKHRHKQLHKLDAPLYTIYHPSQIPPLIHHLTQGQPE</sequence>
<evidence type="ECO:0000259" key="4">
    <source>
        <dbReference type="SMART" id="SM00990"/>
    </source>
</evidence>
<comment type="cofactor">
    <cofactor evidence="1">
        <name>Mg(2+)</name>
        <dbReference type="ChEBI" id="CHEBI:18420"/>
    </cofactor>
</comment>
<evidence type="ECO:0000256" key="1">
    <source>
        <dbReference type="ARBA" id="ARBA00001946"/>
    </source>
</evidence>
<evidence type="ECO:0000313" key="6">
    <source>
        <dbReference type="Proteomes" id="UP001275049"/>
    </source>
</evidence>
<dbReference type="Gene3D" id="3.40.1350.10">
    <property type="match status" value="1"/>
</dbReference>
<proteinExistence type="predicted"/>
<dbReference type="RefSeq" id="WP_320754807.1">
    <property type="nucleotide sequence ID" value="NZ_JAWNGA010000001.1"/>
</dbReference>
<organism evidence="5 6">
    <name type="scientific">Actinotignum urinale</name>
    <dbReference type="NCBI Taxonomy" id="190146"/>
    <lineage>
        <taxon>Bacteria</taxon>
        <taxon>Bacillati</taxon>
        <taxon>Actinomycetota</taxon>
        <taxon>Actinomycetes</taxon>
        <taxon>Actinomycetales</taxon>
        <taxon>Actinomycetaceae</taxon>
        <taxon>Actinotignum</taxon>
    </lineage>
</organism>
<evidence type="ECO:0000256" key="3">
    <source>
        <dbReference type="ARBA" id="ARBA00022801"/>
    </source>
</evidence>
<dbReference type="InterPro" id="IPR011856">
    <property type="entry name" value="tRNA_endonuc-like_dom_sf"/>
</dbReference>